<accession>A0A444IRQ6</accession>
<evidence type="ECO:0000313" key="1">
    <source>
        <dbReference type="EMBL" id="RWX43462.1"/>
    </source>
</evidence>
<dbReference type="EMBL" id="MTKO01000120">
    <property type="protein sequence ID" value="RWX43462.1"/>
    <property type="molecule type" value="Genomic_DNA"/>
</dbReference>
<dbReference type="Proteomes" id="UP000287853">
    <property type="component" value="Unassembled WGS sequence"/>
</dbReference>
<name>A0A444IRQ6_9BACT</name>
<sequence>MTASRKKIYAFERSIQLIEKAAQNNSFLVSDESFQALYNTYEKLVEMFPVADEARTDDFLVLQV</sequence>
<dbReference type="AlphaFoldDB" id="A0A444IRQ6"/>
<comment type="caution">
    <text evidence="1">The sequence shown here is derived from an EMBL/GenBank/DDBJ whole genome shotgun (WGS) entry which is preliminary data.</text>
</comment>
<organism evidence="1 2">
    <name type="scientific">Candidatus Electrothrix aarhusensis</name>
    <dbReference type="NCBI Taxonomy" id="1859131"/>
    <lineage>
        <taxon>Bacteria</taxon>
        <taxon>Pseudomonadati</taxon>
        <taxon>Thermodesulfobacteriota</taxon>
        <taxon>Desulfobulbia</taxon>
        <taxon>Desulfobulbales</taxon>
        <taxon>Desulfobulbaceae</taxon>
        <taxon>Candidatus Electrothrix</taxon>
    </lineage>
</organism>
<reference evidence="1 2" key="1">
    <citation type="submission" date="2017-01" db="EMBL/GenBank/DDBJ databases">
        <title>The cable genome- insights into the physiology and evolution of filamentous bacteria capable of sulfide oxidation via long distance electron transfer.</title>
        <authorList>
            <person name="Schreiber L."/>
            <person name="Bjerg J.T."/>
            <person name="Boggild A."/>
            <person name="Van De Vossenberg J."/>
            <person name="Meysman F."/>
            <person name="Nielsen L.P."/>
            <person name="Schramm A."/>
            <person name="Kjeldsen K.U."/>
        </authorList>
    </citation>
    <scope>NUCLEOTIDE SEQUENCE [LARGE SCALE GENOMIC DNA]</scope>
    <source>
        <strain evidence="1">MCF</strain>
    </source>
</reference>
<evidence type="ECO:0000313" key="2">
    <source>
        <dbReference type="Proteomes" id="UP000287853"/>
    </source>
</evidence>
<keyword evidence="2" id="KW-1185">Reference proteome</keyword>
<gene>
    <name evidence="1" type="ORF">H206_01590</name>
</gene>
<proteinExistence type="predicted"/>
<protein>
    <submittedName>
        <fullName evidence="1">Uncharacterized protein</fullName>
    </submittedName>
</protein>